<proteinExistence type="predicted"/>
<accession>A0A9Q4L4U1</accession>
<protein>
    <submittedName>
        <fullName evidence="1">Uncharacterized protein</fullName>
    </submittedName>
</protein>
<keyword evidence="2" id="KW-1185">Reference proteome</keyword>
<organism evidence="1 2">
    <name type="scientific">Natrinema salsiterrestre</name>
    <dbReference type="NCBI Taxonomy" id="2950540"/>
    <lineage>
        <taxon>Archaea</taxon>
        <taxon>Methanobacteriati</taxon>
        <taxon>Methanobacteriota</taxon>
        <taxon>Stenosarchaea group</taxon>
        <taxon>Halobacteria</taxon>
        <taxon>Halobacteriales</taxon>
        <taxon>Natrialbaceae</taxon>
        <taxon>Natrinema</taxon>
    </lineage>
</organism>
<dbReference type="RefSeq" id="WP_277523745.1">
    <property type="nucleotide sequence ID" value="NZ_JAMQOT010000008.1"/>
</dbReference>
<evidence type="ECO:0000313" key="2">
    <source>
        <dbReference type="Proteomes" id="UP001154061"/>
    </source>
</evidence>
<dbReference type="AlphaFoldDB" id="A0A9Q4L4U1"/>
<sequence>MRYARERYTEGMQRIDMGCVFDVVDRDGEQHVIVLRTDEIEVGAADALISYNHDLPPARDVELNEEVDER</sequence>
<gene>
    <name evidence="1" type="ORF">NDI89_18685</name>
</gene>
<evidence type="ECO:0000313" key="1">
    <source>
        <dbReference type="EMBL" id="MDF9747609.1"/>
    </source>
</evidence>
<reference evidence="1" key="1">
    <citation type="submission" date="2022-06" db="EMBL/GenBank/DDBJ databases">
        <title>Natrinema sp. a new haloarchaeum isolate from saline soil.</title>
        <authorList>
            <person name="Strakova D."/>
            <person name="Galisteo C."/>
            <person name="Sanchez-Porro C."/>
            <person name="Ventosa A."/>
        </authorList>
    </citation>
    <scope>NUCLEOTIDE SEQUENCE</scope>
    <source>
        <strain evidence="1">S1CR25-10</strain>
    </source>
</reference>
<dbReference type="EMBL" id="JAMQOT010000008">
    <property type="protein sequence ID" value="MDF9747609.1"/>
    <property type="molecule type" value="Genomic_DNA"/>
</dbReference>
<dbReference type="Proteomes" id="UP001154061">
    <property type="component" value="Unassembled WGS sequence"/>
</dbReference>
<comment type="caution">
    <text evidence="1">The sequence shown here is derived from an EMBL/GenBank/DDBJ whole genome shotgun (WGS) entry which is preliminary data.</text>
</comment>
<name>A0A9Q4L4U1_9EURY</name>